<evidence type="ECO:0000313" key="4">
    <source>
        <dbReference type="EMBL" id="VFQ73138.1"/>
    </source>
</evidence>
<dbReference type="OrthoDB" id="1306244at2759"/>
<dbReference type="AlphaFoldDB" id="A0A484LAK6"/>
<protein>
    <recommendedName>
        <fullName evidence="3">CCHC-type domain-containing protein</fullName>
    </recommendedName>
</protein>
<dbReference type="GO" id="GO:0003676">
    <property type="term" value="F:nucleic acid binding"/>
    <property type="evidence" value="ECO:0007669"/>
    <property type="project" value="InterPro"/>
</dbReference>
<gene>
    <name evidence="4" type="ORF">CCAM_LOCUS14914</name>
</gene>
<dbReference type="PROSITE" id="PS50158">
    <property type="entry name" value="ZF_CCHC"/>
    <property type="match status" value="1"/>
</dbReference>
<name>A0A484LAK6_9ASTE</name>
<feature type="region of interest" description="Disordered" evidence="2">
    <location>
        <begin position="453"/>
        <end position="478"/>
    </location>
</feature>
<sequence length="853" mass="98582">MAGRTFQAGVSEGQSTTCPPFFDGTNYAYWKERMRIFIQSNDFDSWMVIKHGNTTPANIVDGIRVPKLESEYDDQDKKNVMQNAKANNYLYCAVNPDDYRKISRCKSANEMWTKLEVTYEGTSQVKDAKVDILLHEYELFSMKENESIDSYFERFSTIINNLDTLGKYYTDHELVRKILRCMTPEWKSEVNAITEGRDYNVLTYDTLRGKLLTYETTTPHLRGEDKRRKSIALKVTKEVVEENEEDDDESLNLEDNPELSLVIKRFNKFIKKSFKPRRDNGKKATPPKCYECGEIGHIKPYCPKLKQGKDKKFKKKQKAYISWESDHSSSETSDEDEEIANLCLMATEEEAYRVFNKRTLVVEESVHVVFDENNARLSRRVSCDDLEGSLEKMNLEEGESTSSSIYARILVAKLFFHNWFILVAKNPRRGFTVDSPYLGAKLFFDNSMASRTKRKTIRQPDSSSLPGSSSQPQSTPEVPRFVYPLNPRVYFEDETDLKTFLERFVPRKIVTPRYVDLAEFERNQDFESVLSKLRSSGLLNVVTIRETQVPFDYIKAFYASLIFKRRGSQFVVTAKFCGKEVVVTSSELNSMFEMSNSGGEITTVNNDQNPWYDFDERKCWEAMDFTPQFNSSKRPMVSGMTPPQRLLQYICSYILRGRVGNHPQMSKDDSMLIYAILKPVPINWGKFILTYMNFCRAKKRALPYPLLVTHILKQKGFEFTTAEMTDDTPFWRIRVETVTRAQNVDDDSSDDDDDVVAPTQKRPISYRGRVSLPMLYDAMQGLQTSLDNLKIQQAIHGYNLNQLLVKSGEHWVVPSMDALEPYMYHGSSSSQDTTIHQETQGIVDDEEDEMDEE</sequence>
<dbReference type="SUPFAM" id="SSF57756">
    <property type="entry name" value="Retrovirus zinc finger-like domains"/>
    <property type="match status" value="1"/>
</dbReference>
<dbReference type="InterPro" id="IPR001878">
    <property type="entry name" value="Znf_CCHC"/>
</dbReference>
<evidence type="ECO:0000313" key="5">
    <source>
        <dbReference type="Proteomes" id="UP000595140"/>
    </source>
</evidence>
<dbReference type="Pfam" id="PF14223">
    <property type="entry name" value="Retrotran_gag_2"/>
    <property type="match status" value="1"/>
</dbReference>
<feature type="compositionally biased region" description="Low complexity" evidence="2">
    <location>
        <begin position="459"/>
        <end position="474"/>
    </location>
</feature>
<feature type="compositionally biased region" description="Acidic residues" evidence="2">
    <location>
        <begin position="843"/>
        <end position="853"/>
    </location>
</feature>
<proteinExistence type="predicted"/>
<reference evidence="4 5" key="1">
    <citation type="submission" date="2018-04" db="EMBL/GenBank/DDBJ databases">
        <authorList>
            <person name="Vogel A."/>
        </authorList>
    </citation>
    <scope>NUCLEOTIDE SEQUENCE [LARGE SCALE GENOMIC DNA]</scope>
</reference>
<dbReference type="InterPro" id="IPR036875">
    <property type="entry name" value="Znf_CCHC_sf"/>
</dbReference>
<dbReference type="SMART" id="SM00343">
    <property type="entry name" value="ZnF_C2HC"/>
    <property type="match status" value="1"/>
</dbReference>
<evidence type="ECO:0000259" key="3">
    <source>
        <dbReference type="PROSITE" id="PS50158"/>
    </source>
</evidence>
<evidence type="ECO:0000256" key="2">
    <source>
        <dbReference type="SAM" id="MobiDB-lite"/>
    </source>
</evidence>
<evidence type="ECO:0000256" key="1">
    <source>
        <dbReference type="PROSITE-ProRule" id="PRU00047"/>
    </source>
</evidence>
<keyword evidence="5" id="KW-1185">Reference proteome</keyword>
<dbReference type="EMBL" id="OOIL02001149">
    <property type="protein sequence ID" value="VFQ73138.1"/>
    <property type="molecule type" value="Genomic_DNA"/>
</dbReference>
<dbReference type="PANTHER" id="PTHR34676:SF15">
    <property type="entry name" value="ZINC FINGER, CCHC-TYPE-RELATED"/>
    <property type="match status" value="1"/>
</dbReference>
<keyword evidence="1" id="KW-0862">Zinc</keyword>
<feature type="region of interest" description="Disordered" evidence="2">
    <location>
        <begin position="826"/>
        <end position="853"/>
    </location>
</feature>
<dbReference type="PANTHER" id="PTHR34676">
    <property type="entry name" value="DUF4219 DOMAIN-CONTAINING PROTEIN-RELATED"/>
    <property type="match status" value="1"/>
</dbReference>
<keyword evidence="1" id="KW-0479">Metal-binding</keyword>
<organism evidence="4 5">
    <name type="scientific">Cuscuta campestris</name>
    <dbReference type="NCBI Taxonomy" id="132261"/>
    <lineage>
        <taxon>Eukaryota</taxon>
        <taxon>Viridiplantae</taxon>
        <taxon>Streptophyta</taxon>
        <taxon>Embryophyta</taxon>
        <taxon>Tracheophyta</taxon>
        <taxon>Spermatophyta</taxon>
        <taxon>Magnoliopsida</taxon>
        <taxon>eudicotyledons</taxon>
        <taxon>Gunneridae</taxon>
        <taxon>Pentapetalae</taxon>
        <taxon>asterids</taxon>
        <taxon>lamiids</taxon>
        <taxon>Solanales</taxon>
        <taxon>Convolvulaceae</taxon>
        <taxon>Cuscuteae</taxon>
        <taxon>Cuscuta</taxon>
        <taxon>Cuscuta subgen. Grammica</taxon>
        <taxon>Cuscuta sect. Cleistogrammica</taxon>
    </lineage>
</organism>
<dbReference type="GO" id="GO:0008270">
    <property type="term" value="F:zinc ion binding"/>
    <property type="evidence" value="ECO:0007669"/>
    <property type="project" value="UniProtKB-KW"/>
</dbReference>
<keyword evidence="1" id="KW-0863">Zinc-finger</keyword>
<dbReference type="Proteomes" id="UP000595140">
    <property type="component" value="Unassembled WGS sequence"/>
</dbReference>
<feature type="compositionally biased region" description="Polar residues" evidence="2">
    <location>
        <begin position="826"/>
        <end position="840"/>
    </location>
</feature>
<accession>A0A484LAK6</accession>
<feature type="domain" description="CCHC-type" evidence="3">
    <location>
        <begin position="288"/>
        <end position="304"/>
    </location>
</feature>